<dbReference type="PROSITE" id="PS00108">
    <property type="entry name" value="PROTEIN_KINASE_ST"/>
    <property type="match status" value="1"/>
</dbReference>
<dbReference type="InterPro" id="IPR008271">
    <property type="entry name" value="Ser/Thr_kinase_AS"/>
</dbReference>
<gene>
    <name evidence="8" type="ORF">LSALG_LOCUS42425</name>
</gene>
<evidence type="ECO:0000256" key="6">
    <source>
        <dbReference type="RuleBase" id="RU000304"/>
    </source>
</evidence>
<dbReference type="SUPFAM" id="SSF56112">
    <property type="entry name" value="Protein kinase-like (PK-like)"/>
    <property type="match status" value="1"/>
</dbReference>
<keyword evidence="9" id="KW-1185">Reference proteome</keyword>
<keyword evidence="4 5" id="KW-0067">ATP-binding</keyword>
<reference evidence="8" key="1">
    <citation type="submission" date="2023-04" db="EMBL/GenBank/DDBJ databases">
        <authorList>
            <person name="Vijverberg K."/>
            <person name="Xiong W."/>
            <person name="Schranz E."/>
        </authorList>
    </citation>
    <scope>NUCLEOTIDE SEQUENCE</scope>
</reference>
<evidence type="ECO:0000259" key="7">
    <source>
        <dbReference type="PROSITE" id="PS50011"/>
    </source>
</evidence>
<dbReference type="GO" id="GO:0005524">
    <property type="term" value="F:ATP binding"/>
    <property type="evidence" value="ECO:0007669"/>
    <property type="project" value="UniProtKB-UniRule"/>
</dbReference>
<organism evidence="8 9">
    <name type="scientific">Lactuca saligna</name>
    <name type="common">Willowleaf lettuce</name>
    <dbReference type="NCBI Taxonomy" id="75948"/>
    <lineage>
        <taxon>Eukaryota</taxon>
        <taxon>Viridiplantae</taxon>
        <taxon>Streptophyta</taxon>
        <taxon>Embryophyta</taxon>
        <taxon>Tracheophyta</taxon>
        <taxon>Spermatophyta</taxon>
        <taxon>Magnoliopsida</taxon>
        <taxon>eudicotyledons</taxon>
        <taxon>Gunneridae</taxon>
        <taxon>Pentapetalae</taxon>
        <taxon>asterids</taxon>
        <taxon>campanulids</taxon>
        <taxon>Asterales</taxon>
        <taxon>Asteraceae</taxon>
        <taxon>Cichorioideae</taxon>
        <taxon>Cichorieae</taxon>
        <taxon>Lactucinae</taxon>
        <taxon>Lactuca</taxon>
    </lineage>
</organism>
<dbReference type="AlphaFoldDB" id="A0AA36EPZ3"/>
<sequence>MRWSRGHVLGRGSSATVSTATSTATGEVFAVKSVVLSQSETLQREQKFLSILSSPYVVNYKGYDITREENKIMYNLLMEYMSGGTVIDAIKVQNCDRLNELEISNYTRQIIQGLEYLHSNGVVHCDIKGANLLVDENGVKIADFGCAKWASEGVAVCGTPVFMAPEVARGEEQGFAADIWAVGCVVIEMATGGLPWTNDSKERWGATELLKHPFLEQFKRHTKEITDRDLRTGSPTSILDRDVWNSMEESALVGSDFIRQSCSSYSLRQRIEQLAGNSEKVKWTWMVEEEIDWMTIRSNESSGRWRR</sequence>
<feature type="binding site" evidence="5">
    <location>
        <position position="32"/>
    </location>
    <ligand>
        <name>ATP</name>
        <dbReference type="ChEBI" id="CHEBI:30616"/>
    </ligand>
</feature>
<dbReference type="PROSITE" id="PS00107">
    <property type="entry name" value="PROTEIN_KINASE_ATP"/>
    <property type="match status" value="1"/>
</dbReference>
<dbReference type="GO" id="GO:0007165">
    <property type="term" value="P:signal transduction"/>
    <property type="evidence" value="ECO:0007669"/>
    <property type="project" value="TreeGrafter"/>
</dbReference>
<proteinExistence type="inferred from homology"/>
<dbReference type="InterPro" id="IPR017441">
    <property type="entry name" value="Protein_kinase_ATP_BS"/>
</dbReference>
<name>A0AA36EPZ3_LACSI</name>
<dbReference type="InterPro" id="IPR000719">
    <property type="entry name" value="Prot_kinase_dom"/>
</dbReference>
<dbReference type="InterPro" id="IPR011009">
    <property type="entry name" value="Kinase-like_dom_sf"/>
</dbReference>
<evidence type="ECO:0000256" key="2">
    <source>
        <dbReference type="ARBA" id="ARBA00022741"/>
    </source>
</evidence>
<dbReference type="PROSITE" id="PS50011">
    <property type="entry name" value="PROTEIN_KINASE_DOM"/>
    <property type="match status" value="1"/>
</dbReference>
<dbReference type="PANTHER" id="PTHR48011">
    <property type="entry name" value="CCR4-NOT TRANSCRIPTIONAL COMPLEX SUBUNIT CAF120-RELATED"/>
    <property type="match status" value="1"/>
</dbReference>
<evidence type="ECO:0000256" key="1">
    <source>
        <dbReference type="ARBA" id="ARBA00022679"/>
    </source>
</evidence>
<protein>
    <recommendedName>
        <fullName evidence="7">Protein kinase domain-containing protein</fullName>
    </recommendedName>
</protein>
<dbReference type="Proteomes" id="UP001177003">
    <property type="component" value="Chromosome 9"/>
</dbReference>
<accession>A0AA36EPZ3</accession>
<keyword evidence="3" id="KW-0418">Kinase</keyword>
<keyword evidence="6" id="KW-0723">Serine/threonine-protein kinase</keyword>
<dbReference type="GO" id="GO:0004674">
    <property type="term" value="F:protein serine/threonine kinase activity"/>
    <property type="evidence" value="ECO:0007669"/>
    <property type="project" value="UniProtKB-KW"/>
</dbReference>
<keyword evidence="2 5" id="KW-0547">Nucleotide-binding</keyword>
<evidence type="ECO:0000256" key="4">
    <source>
        <dbReference type="ARBA" id="ARBA00022840"/>
    </source>
</evidence>
<dbReference type="InterPro" id="IPR052751">
    <property type="entry name" value="Plant_MAPKKK"/>
</dbReference>
<dbReference type="Pfam" id="PF00069">
    <property type="entry name" value="Pkinase"/>
    <property type="match status" value="1"/>
</dbReference>
<dbReference type="CDD" id="cd06606">
    <property type="entry name" value="STKc_MAPKKK"/>
    <property type="match status" value="1"/>
</dbReference>
<dbReference type="EMBL" id="OX465085">
    <property type="protein sequence ID" value="CAI9304017.1"/>
    <property type="molecule type" value="Genomic_DNA"/>
</dbReference>
<dbReference type="PANTHER" id="PTHR48011:SF4">
    <property type="entry name" value="MITOGEN-ACTIVATED PROTEIN KINASE KINASE KINASE 19"/>
    <property type="match status" value="1"/>
</dbReference>
<evidence type="ECO:0000313" key="8">
    <source>
        <dbReference type="EMBL" id="CAI9304017.1"/>
    </source>
</evidence>
<evidence type="ECO:0000256" key="3">
    <source>
        <dbReference type="ARBA" id="ARBA00022777"/>
    </source>
</evidence>
<dbReference type="SMART" id="SM00220">
    <property type="entry name" value="S_TKc"/>
    <property type="match status" value="1"/>
</dbReference>
<comment type="similarity">
    <text evidence="6">Belongs to the protein kinase superfamily.</text>
</comment>
<feature type="domain" description="Protein kinase" evidence="7">
    <location>
        <begin position="3"/>
        <end position="258"/>
    </location>
</feature>
<dbReference type="Gene3D" id="1.10.510.10">
    <property type="entry name" value="Transferase(Phosphotransferase) domain 1"/>
    <property type="match status" value="1"/>
</dbReference>
<keyword evidence="1" id="KW-0808">Transferase</keyword>
<evidence type="ECO:0000256" key="5">
    <source>
        <dbReference type="PROSITE-ProRule" id="PRU10141"/>
    </source>
</evidence>
<evidence type="ECO:0000313" key="9">
    <source>
        <dbReference type="Proteomes" id="UP001177003"/>
    </source>
</evidence>